<name>A0A6M4H295_9PROT</name>
<dbReference type="InParanoid" id="A0A6M4H295"/>
<dbReference type="PRINTS" id="PR00727">
    <property type="entry name" value="LEADERPTASE"/>
</dbReference>
<protein>
    <recommendedName>
        <fullName evidence="4 8">Signal peptidase I</fullName>
        <ecNumber evidence="3 8">3.4.21.89</ecNumber>
    </recommendedName>
</protein>
<dbReference type="InterPro" id="IPR019533">
    <property type="entry name" value="Peptidase_S26"/>
</dbReference>
<dbReference type="PANTHER" id="PTHR43390:SF1">
    <property type="entry name" value="CHLOROPLAST PROCESSING PEPTIDASE"/>
    <property type="match status" value="1"/>
</dbReference>
<dbReference type="GO" id="GO:0006465">
    <property type="term" value="P:signal peptide processing"/>
    <property type="evidence" value="ECO:0007669"/>
    <property type="project" value="InterPro"/>
</dbReference>
<evidence type="ECO:0000313" key="11">
    <source>
        <dbReference type="EMBL" id="QJR13590.1"/>
    </source>
</evidence>
<dbReference type="NCBIfam" id="TIGR02227">
    <property type="entry name" value="sigpep_I_bact"/>
    <property type="match status" value="1"/>
</dbReference>
<dbReference type="EMBL" id="CP053073">
    <property type="protein sequence ID" value="QJR13590.1"/>
    <property type="molecule type" value="Genomic_DNA"/>
</dbReference>
<dbReference type="PROSITE" id="PS00760">
    <property type="entry name" value="SPASE_I_2"/>
    <property type="match status" value="1"/>
</dbReference>
<dbReference type="InterPro" id="IPR019756">
    <property type="entry name" value="Pept_S26A_signal_pept_1_Ser-AS"/>
</dbReference>
<evidence type="ECO:0000256" key="3">
    <source>
        <dbReference type="ARBA" id="ARBA00013208"/>
    </source>
</evidence>
<dbReference type="InterPro" id="IPR019757">
    <property type="entry name" value="Pept_S26A_signal_pept_1_Lys-AS"/>
</dbReference>
<evidence type="ECO:0000256" key="7">
    <source>
        <dbReference type="PIRSR" id="PIRSR600223-1"/>
    </source>
</evidence>
<dbReference type="InterPro" id="IPR036286">
    <property type="entry name" value="LexA/Signal_pep-like_sf"/>
</dbReference>
<sequence length="186" mass="20417">MNTKVRRILREIFTTSLVLLGILAARSSLADHYVVPSGSMEPALVSGDRVFVDKRAYGLRVPFTLLRVWSGESAARGDVVIVDEPVDGTRLIKRVVAVGGDFVEVRDGVLSINGVEQDESWRNLRSGGGPEVEPVLVPEGEVLLMGDNRGNSRDGRVFGFVRERELYGKAAAIYWRSADGFTWLGL</sequence>
<dbReference type="RefSeq" id="WP_171160308.1">
    <property type="nucleotide sequence ID" value="NZ_CP053073.1"/>
</dbReference>
<dbReference type="EC" id="3.4.21.89" evidence="3 8"/>
<comment type="subcellular location">
    <subcellularLocation>
        <location evidence="9">Membrane</location>
        <topology evidence="9">Single-pass type II membrane protein</topology>
    </subcellularLocation>
</comment>
<dbReference type="Pfam" id="PF10502">
    <property type="entry name" value="Peptidase_S26"/>
    <property type="match status" value="1"/>
</dbReference>
<comment type="catalytic activity">
    <reaction evidence="1 8">
        <text>Cleavage of hydrophobic, N-terminal signal or leader sequences from secreted and periplasmic proteins.</text>
        <dbReference type="EC" id="3.4.21.89"/>
    </reaction>
</comment>
<keyword evidence="12" id="KW-1185">Reference proteome</keyword>
<keyword evidence="6 8" id="KW-0378">Hydrolase</keyword>
<dbReference type="InterPro" id="IPR000223">
    <property type="entry name" value="Pept_S26A_signal_pept_1"/>
</dbReference>
<dbReference type="GO" id="GO:0004252">
    <property type="term" value="F:serine-type endopeptidase activity"/>
    <property type="evidence" value="ECO:0007669"/>
    <property type="project" value="InterPro"/>
</dbReference>
<dbReference type="AlphaFoldDB" id="A0A6M4H295"/>
<dbReference type="GO" id="GO:0016020">
    <property type="term" value="C:membrane"/>
    <property type="evidence" value="ECO:0007669"/>
    <property type="project" value="UniProtKB-SubCell"/>
</dbReference>
<feature type="domain" description="Peptidase S26" evidence="10">
    <location>
        <begin position="14"/>
        <end position="175"/>
    </location>
</feature>
<gene>
    <name evidence="11" type="primary">lepB</name>
    <name evidence="11" type="ORF">DSM104440_00374</name>
</gene>
<dbReference type="CDD" id="cd06530">
    <property type="entry name" value="S26_SPase_I"/>
    <property type="match status" value="1"/>
</dbReference>
<feature type="active site" evidence="7">
    <location>
        <position position="93"/>
    </location>
</feature>
<organism evidence="11 12">
    <name type="scientific">Usitatibacter palustris</name>
    <dbReference type="NCBI Taxonomy" id="2732487"/>
    <lineage>
        <taxon>Bacteria</taxon>
        <taxon>Pseudomonadati</taxon>
        <taxon>Pseudomonadota</taxon>
        <taxon>Betaproteobacteria</taxon>
        <taxon>Nitrosomonadales</taxon>
        <taxon>Usitatibacteraceae</taxon>
        <taxon>Usitatibacter</taxon>
    </lineage>
</organism>
<dbReference type="Proteomes" id="UP000503096">
    <property type="component" value="Chromosome"/>
</dbReference>
<evidence type="ECO:0000256" key="9">
    <source>
        <dbReference type="RuleBase" id="RU362042"/>
    </source>
</evidence>
<evidence type="ECO:0000256" key="2">
    <source>
        <dbReference type="ARBA" id="ARBA00009370"/>
    </source>
</evidence>
<dbReference type="KEGG" id="upl:DSM104440_00374"/>
<keyword evidence="5 8" id="KW-0645">Protease</keyword>
<dbReference type="PANTHER" id="PTHR43390">
    <property type="entry name" value="SIGNAL PEPTIDASE I"/>
    <property type="match status" value="1"/>
</dbReference>
<evidence type="ECO:0000256" key="6">
    <source>
        <dbReference type="ARBA" id="ARBA00022801"/>
    </source>
</evidence>
<comment type="similarity">
    <text evidence="2 9">Belongs to the peptidase S26 family.</text>
</comment>
<accession>A0A6M4H295</accession>
<dbReference type="PROSITE" id="PS00501">
    <property type="entry name" value="SPASE_I_1"/>
    <property type="match status" value="1"/>
</dbReference>
<evidence type="ECO:0000313" key="12">
    <source>
        <dbReference type="Proteomes" id="UP000503096"/>
    </source>
</evidence>
<proteinExistence type="inferred from homology"/>
<feature type="active site" evidence="7">
    <location>
        <position position="39"/>
    </location>
</feature>
<evidence type="ECO:0000256" key="1">
    <source>
        <dbReference type="ARBA" id="ARBA00000677"/>
    </source>
</evidence>
<evidence type="ECO:0000259" key="10">
    <source>
        <dbReference type="Pfam" id="PF10502"/>
    </source>
</evidence>
<dbReference type="Gene3D" id="2.10.109.10">
    <property type="entry name" value="Umud Fragment, subunit A"/>
    <property type="match status" value="1"/>
</dbReference>
<dbReference type="GO" id="GO:0009003">
    <property type="term" value="F:signal peptidase activity"/>
    <property type="evidence" value="ECO:0007669"/>
    <property type="project" value="UniProtKB-EC"/>
</dbReference>
<evidence type="ECO:0000256" key="4">
    <source>
        <dbReference type="ARBA" id="ARBA00019232"/>
    </source>
</evidence>
<evidence type="ECO:0000256" key="5">
    <source>
        <dbReference type="ARBA" id="ARBA00022670"/>
    </source>
</evidence>
<reference evidence="11 12" key="1">
    <citation type="submission" date="2020-04" db="EMBL/GenBank/DDBJ databases">
        <title>Usitatibacter rugosus gen. nov., sp. nov. and Usitatibacter palustris sp. nov., novel members of Usitatibacteraceae fam. nov. within the order Nitrosomonadales isolated from soil.</title>
        <authorList>
            <person name="Huber K.J."/>
            <person name="Neumann-Schaal M."/>
            <person name="Geppert A."/>
            <person name="Luckner M."/>
            <person name="Wanner G."/>
            <person name="Overmann J."/>
        </authorList>
    </citation>
    <scope>NUCLEOTIDE SEQUENCE [LARGE SCALE GENOMIC DNA]</scope>
    <source>
        <strain evidence="11 12">Swamp67</strain>
    </source>
</reference>
<dbReference type="SUPFAM" id="SSF51306">
    <property type="entry name" value="LexA/Signal peptidase"/>
    <property type="match status" value="1"/>
</dbReference>
<evidence type="ECO:0000256" key="8">
    <source>
        <dbReference type="RuleBase" id="RU003993"/>
    </source>
</evidence>